<dbReference type="VEuPathDB" id="FungiDB:BO71DRAFT_160660"/>
<organism evidence="2 3">
    <name type="scientific">Aspergillus ellipticus CBS 707.79</name>
    <dbReference type="NCBI Taxonomy" id="1448320"/>
    <lineage>
        <taxon>Eukaryota</taxon>
        <taxon>Fungi</taxon>
        <taxon>Dikarya</taxon>
        <taxon>Ascomycota</taxon>
        <taxon>Pezizomycotina</taxon>
        <taxon>Eurotiomycetes</taxon>
        <taxon>Eurotiomycetidae</taxon>
        <taxon>Eurotiales</taxon>
        <taxon>Aspergillaceae</taxon>
        <taxon>Aspergillus</taxon>
        <taxon>Aspergillus subgen. Circumdati</taxon>
    </lineage>
</organism>
<evidence type="ECO:0000313" key="3">
    <source>
        <dbReference type="Proteomes" id="UP000247810"/>
    </source>
</evidence>
<protein>
    <submittedName>
        <fullName evidence="2">Uncharacterized protein</fullName>
    </submittedName>
</protein>
<gene>
    <name evidence="2" type="ORF">BO71DRAFT_160660</name>
</gene>
<evidence type="ECO:0000256" key="1">
    <source>
        <dbReference type="SAM" id="Phobius"/>
    </source>
</evidence>
<reference evidence="2 3" key="1">
    <citation type="submission" date="2018-02" db="EMBL/GenBank/DDBJ databases">
        <title>The genomes of Aspergillus section Nigri reveals drivers in fungal speciation.</title>
        <authorList>
            <consortium name="DOE Joint Genome Institute"/>
            <person name="Vesth T.C."/>
            <person name="Nybo J."/>
            <person name="Theobald S."/>
            <person name="Brandl J."/>
            <person name="Frisvad J.C."/>
            <person name="Nielsen K.F."/>
            <person name="Lyhne E.K."/>
            <person name="Kogle M.E."/>
            <person name="Kuo A."/>
            <person name="Riley R."/>
            <person name="Clum A."/>
            <person name="Nolan M."/>
            <person name="Lipzen A."/>
            <person name="Salamov A."/>
            <person name="Henrissat B."/>
            <person name="Wiebenga A."/>
            <person name="De vries R.P."/>
            <person name="Grigoriev I.V."/>
            <person name="Mortensen U.H."/>
            <person name="Andersen M.R."/>
            <person name="Baker S.E."/>
        </authorList>
    </citation>
    <scope>NUCLEOTIDE SEQUENCE [LARGE SCALE GENOMIC DNA]</scope>
    <source>
        <strain evidence="2 3">CBS 707.79</strain>
    </source>
</reference>
<evidence type="ECO:0000313" key="2">
    <source>
        <dbReference type="EMBL" id="PYH96801.1"/>
    </source>
</evidence>
<dbReference type="Proteomes" id="UP000247810">
    <property type="component" value="Unassembled WGS sequence"/>
</dbReference>
<sequence>MACYRLVWIGVSFKMTLFSLGLSLSLVPRPSGLDSFSGRSECIRNVLPGRWVETS</sequence>
<keyword evidence="1" id="KW-1133">Transmembrane helix</keyword>
<feature type="transmembrane region" description="Helical" evidence="1">
    <location>
        <begin position="6"/>
        <end position="27"/>
    </location>
</feature>
<name>A0A319DHA5_9EURO</name>
<keyword evidence="1" id="KW-0812">Transmembrane</keyword>
<keyword evidence="3" id="KW-1185">Reference proteome</keyword>
<keyword evidence="1" id="KW-0472">Membrane</keyword>
<proteinExistence type="predicted"/>
<dbReference type="AlphaFoldDB" id="A0A319DHA5"/>
<dbReference type="EMBL" id="KZ825833">
    <property type="protein sequence ID" value="PYH96801.1"/>
    <property type="molecule type" value="Genomic_DNA"/>
</dbReference>
<accession>A0A319DHA5</accession>